<feature type="compositionally biased region" description="Acidic residues" evidence="1">
    <location>
        <begin position="195"/>
        <end position="247"/>
    </location>
</feature>
<feature type="compositionally biased region" description="Acidic residues" evidence="1">
    <location>
        <begin position="255"/>
        <end position="272"/>
    </location>
</feature>
<dbReference type="HOGENOM" id="CLU_416246_0_0_1"/>
<feature type="compositionally biased region" description="Acidic residues" evidence="1">
    <location>
        <begin position="15"/>
        <end position="38"/>
    </location>
</feature>
<dbReference type="VEuPathDB" id="FungiDB:F503_07799"/>
<feature type="compositionally biased region" description="Acidic residues" evidence="1">
    <location>
        <begin position="47"/>
        <end position="59"/>
    </location>
</feature>
<organism evidence="2 3">
    <name type="scientific">Ophiostoma piceae (strain UAMH 11346)</name>
    <name type="common">Sap stain fungus</name>
    <dbReference type="NCBI Taxonomy" id="1262450"/>
    <lineage>
        <taxon>Eukaryota</taxon>
        <taxon>Fungi</taxon>
        <taxon>Dikarya</taxon>
        <taxon>Ascomycota</taxon>
        <taxon>Pezizomycotina</taxon>
        <taxon>Sordariomycetes</taxon>
        <taxon>Sordariomycetidae</taxon>
        <taxon>Ophiostomatales</taxon>
        <taxon>Ophiostomataceae</taxon>
        <taxon>Ophiostoma</taxon>
    </lineage>
</organism>
<keyword evidence="3" id="KW-1185">Reference proteome</keyword>
<feature type="region of interest" description="Disordered" evidence="1">
    <location>
        <begin position="401"/>
        <end position="659"/>
    </location>
</feature>
<feature type="compositionally biased region" description="Acidic residues" evidence="1">
    <location>
        <begin position="405"/>
        <end position="418"/>
    </location>
</feature>
<dbReference type="EMBL" id="KE148151">
    <property type="protein sequence ID" value="EPE07148.1"/>
    <property type="molecule type" value="Genomic_DNA"/>
</dbReference>
<feature type="region of interest" description="Disordered" evidence="1">
    <location>
        <begin position="135"/>
        <end position="314"/>
    </location>
</feature>
<dbReference type="Proteomes" id="UP000016923">
    <property type="component" value="Unassembled WGS sequence"/>
</dbReference>
<evidence type="ECO:0000313" key="3">
    <source>
        <dbReference type="Proteomes" id="UP000016923"/>
    </source>
</evidence>
<feature type="compositionally biased region" description="Acidic residues" evidence="1">
    <location>
        <begin position="631"/>
        <end position="641"/>
    </location>
</feature>
<feature type="compositionally biased region" description="Acidic residues" evidence="1">
    <location>
        <begin position="280"/>
        <end position="296"/>
    </location>
</feature>
<protein>
    <submittedName>
        <fullName evidence="2">Uncharacterized protein</fullName>
    </submittedName>
</protein>
<feature type="compositionally biased region" description="Acidic residues" evidence="1">
    <location>
        <begin position="135"/>
        <end position="168"/>
    </location>
</feature>
<accession>S3CKY4</accession>
<dbReference type="STRING" id="1262450.S3CKY4"/>
<gene>
    <name evidence="2" type="ORF">F503_07799</name>
</gene>
<feature type="compositionally biased region" description="Acidic residues" evidence="1">
    <location>
        <begin position="67"/>
        <end position="91"/>
    </location>
</feature>
<evidence type="ECO:0000256" key="1">
    <source>
        <dbReference type="SAM" id="MobiDB-lite"/>
    </source>
</evidence>
<feature type="compositionally biased region" description="Acidic residues" evidence="1">
    <location>
        <begin position="431"/>
        <end position="446"/>
    </location>
</feature>
<name>S3CKY4_OPHP1</name>
<dbReference type="OMA" id="VEWRDSH"/>
<feature type="compositionally biased region" description="Basic and acidic residues" evidence="1">
    <location>
        <begin position="419"/>
        <end position="430"/>
    </location>
</feature>
<dbReference type="AlphaFoldDB" id="S3CKY4"/>
<reference evidence="2 3" key="1">
    <citation type="journal article" date="2013" name="BMC Genomics">
        <title>The genome and transcriptome of the pine saprophyte Ophiostoma piceae, and a comparison with the bark beetle-associated pine pathogen Grosmannia clavigera.</title>
        <authorList>
            <person name="Haridas S."/>
            <person name="Wang Y."/>
            <person name="Lim L."/>
            <person name="Massoumi Alamouti S."/>
            <person name="Jackman S."/>
            <person name="Docking R."/>
            <person name="Robertson G."/>
            <person name="Birol I."/>
            <person name="Bohlmann J."/>
            <person name="Breuil C."/>
        </authorList>
    </citation>
    <scope>NUCLEOTIDE SEQUENCE [LARGE SCALE GENOMIC DNA]</scope>
    <source>
        <strain evidence="2 3">UAMH 11346</strain>
    </source>
</reference>
<evidence type="ECO:0000313" key="2">
    <source>
        <dbReference type="EMBL" id="EPE07148.1"/>
    </source>
</evidence>
<sequence length="659" mass="69941">MPKPEDAIEADAEVELTGELNAESDAEPVELPPEELEDDKLWLLPVSDDDEGADELEANLDDKMEELPEPPELDEPLDIEAWDEAPPESELDPPLRLEDAGELDGAEELVAEMELGPEEDTTLPVELGSWLDCDAEAGLEDVTTPEDNAEAALDEAEADDGAESDVCEEAPALEAWLDPDEEARLLEDAGVTLMEAEDEPEDTEDEPDDADDGADGPDDEPVNGADEADDNEPDEPDEVDGADEADDEAGKVEDSEPDEVLDVVDETEDVIDVDTLACAVDDEPEEKPEDEPEDELEGKPEDKPEEEFTPVSLDCDGADWLAEALPDAPLVGPDETPDDALEGVDEVLVDAFDSGLLDSPLPELDADGEVEDEVSLVGPLAVDAAGRLDSIADVGRLDELRLDPEVDDADNADDADDAIVDKLPEAKLESPEETDEAKEEAADAVDNDPVLPDGGDEPELAVESPLCDVIADEPDAAVSVDDADKAEADEAPLEDETDDAGADEVPPEAEADDADADEALSEAEEDRIDDDADEAPLKDEADDADADEAPSEAEADMIDDDEAVEAPLEDEPDDAGEDDADADDMPPEDEIDDASLEAEADEAPLEAEAENVGTELLSDADVSPEPVPDVFDAEAPDDTPEEGMQVGQTVDVCVNAGDD</sequence>
<proteinExistence type="predicted"/>
<feature type="compositionally biased region" description="Acidic residues" evidence="1">
    <location>
        <begin position="489"/>
        <end position="609"/>
    </location>
</feature>
<feature type="region of interest" description="Disordered" evidence="1">
    <location>
        <begin position="15"/>
        <end position="103"/>
    </location>
</feature>